<dbReference type="Proteomes" id="UP000276133">
    <property type="component" value="Unassembled WGS sequence"/>
</dbReference>
<comment type="caution">
    <text evidence="2">The sequence shown here is derived from an EMBL/GenBank/DDBJ whole genome shotgun (WGS) entry which is preliminary data.</text>
</comment>
<dbReference type="AlphaFoldDB" id="A0A3M7QLA6"/>
<protein>
    <submittedName>
        <fullName evidence="2">Uncharacterized protein</fullName>
    </submittedName>
</protein>
<gene>
    <name evidence="2" type="ORF">BpHYR1_049417</name>
</gene>
<evidence type="ECO:0000256" key="1">
    <source>
        <dbReference type="SAM" id="MobiDB-lite"/>
    </source>
</evidence>
<sequence>MERSKIDFSELTVEEDTLTSTPVRPPGLDSFESELSCNYESNNEMSSNIQTPRPLKQRKKRTSSTIAKSKAKTLRSTSSIDENAFFDSNED</sequence>
<name>A0A3M7QLA6_BRAPC</name>
<feature type="compositionally biased region" description="Polar residues" evidence="1">
    <location>
        <begin position="33"/>
        <end position="51"/>
    </location>
</feature>
<feature type="region of interest" description="Disordered" evidence="1">
    <location>
        <begin position="1"/>
        <end position="91"/>
    </location>
</feature>
<organism evidence="2 3">
    <name type="scientific">Brachionus plicatilis</name>
    <name type="common">Marine rotifer</name>
    <name type="synonym">Brachionus muelleri</name>
    <dbReference type="NCBI Taxonomy" id="10195"/>
    <lineage>
        <taxon>Eukaryota</taxon>
        <taxon>Metazoa</taxon>
        <taxon>Spiralia</taxon>
        <taxon>Gnathifera</taxon>
        <taxon>Rotifera</taxon>
        <taxon>Eurotatoria</taxon>
        <taxon>Monogononta</taxon>
        <taxon>Pseudotrocha</taxon>
        <taxon>Ploima</taxon>
        <taxon>Brachionidae</taxon>
        <taxon>Brachionus</taxon>
    </lineage>
</organism>
<proteinExistence type="predicted"/>
<keyword evidence="3" id="KW-1185">Reference proteome</keyword>
<feature type="non-terminal residue" evidence="2">
    <location>
        <position position="91"/>
    </location>
</feature>
<evidence type="ECO:0000313" key="2">
    <source>
        <dbReference type="EMBL" id="RNA11821.1"/>
    </source>
</evidence>
<accession>A0A3M7QLA6</accession>
<dbReference type="EMBL" id="REGN01005839">
    <property type="protein sequence ID" value="RNA11821.1"/>
    <property type="molecule type" value="Genomic_DNA"/>
</dbReference>
<reference evidence="2 3" key="1">
    <citation type="journal article" date="2018" name="Sci. Rep.">
        <title>Genomic signatures of local adaptation to the degree of environmental predictability in rotifers.</title>
        <authorList>
            <person name="Franch-Gras L."/>
            <person name="Hahn C."/>
            <person name="Garcia-Roger E.M."/>
            <person name="Carmona M.J."/>
            <person name="Serra M."/>
            <person name="Gomez A."/>
        </authorList>
    </citation>
    <scope>NUCLEOTIDE SEQUENCE [LARGE SCALE GENOMIC DNA]</scope>
    <source>
        <strain evidence="2">HYR1</strain>
    </source>
</reference>
<evidence type="ECO:0000313" key="3">
    <source>
        <dbReference type="Proteomes" id="UP000276133"/>
    </source>
</evidence>